<evidence type="ECO:0000313" key="3">
    <source>
        <dbReference type="Proteomes" id="UP000737391"/>
    </source>
</evidence>
<evidence type="ECO:0000313" key="2">
    <source>
        <dbReference type="EMBL" id="KAF4496739.1"/>
    </source>
</evidence>
<name>A0A9P5B7B6_9HYPO</name>
<keyword evidence="3" id="KW-1185">Reference proteome</keyword>
<feature type="region of interest" description="Disordered" evidence="1">
    <location>
        <begin position="62"/>
        <end position="90"/>
    </location>
</feature>
<evidence type="ECO:0000256" key="1">
    <source>
        <dbReference type="SAM" id="MobiDB-lite"/>
    </source>
</evidence>
<dbReference type="AlphaFoldDB" id="A0A9P5B7B6"/>
<gene>
    <name evidence="2" type="ORF">FAGAP_7090</name>
</gene>
<dbReference type="Proteomes" id="UP000737391">
    <property type="component" value="Unassembled WGS sequence"/>
</dbReference>
<protein>
    <submittedName>
        <fullName evidence="2">Uncharacterized protein</fullName>
    </submittedName>
</protein>
<organism evidence="2 3">
    <name type="scientific">Fusarium agapanthi</name>
    <dbReference type="NCBI Taxonomy" id="1803897"/>
    <lineage>
        <taxon>Eukaryota</taxon>
        <taxon>Fungi</taxon>
        <taxon>Dikarya</taxon>
        <taxon>Ascomycota</taxon>
        <taxon>Pezizomycotina</taxon>
        <taxon>Sordariomycetes</taxon>
        <taxon>Hypocreomycetidae</taxon>
        <taxon>Hypocreales</taxon>
        <taxon>Nectriaceae</taxon>
        <taxon>Fusarium</taxon>
        <taxon>Fusarium fujikuroi species complex</taxon>
    </lineage>
</organism>
<comment type="caution">
    <text evidence="2">The sequence shown here is derived from an EMBL/GenBank/DDBJ whole genome shotgun (WGS) entry which is preliminary data.</text>
</comment>
<sequence length="90" mass="10164">MADSNDAYVYKADVPYQLLESLHCPTRSIEDFDFPDVNYVKIPFEPYSTFSERVQVHLAGAEYSPRSSPIGSTAMGSSSPRGKKRKRDEE</sequence>
<feature type="compositionally biased region" description="Basic residues" evidence="1">
    <location>
        <begin position="81"/>
        <end position="90"/>
    </location>
</feature>
<dbReference type="OrthoDB" id="5343483at2759"/>
<dbReference type="EMBL" id="LUFC02000507">
    <property type="protein sequence ID" value="KAF4496739.1"/>
    <property type="molecule type" value="Genomic_DNA"/>
</dbReference>
<accession>A0A9P5B7B6</accession>
<proteinExistence type="predicted"/>
<feature type="compositionally biased region" description="Polar residues" evidence="1">
    <location>
        <begin position="65"/>
        <end position="80"/>
    </location>
</feature>
<reference evidence="2" key="1">
    <citation type="submission" date="2020-01" db="EMBL/GenBank/DDBJ databases">
        <title>Identification and distribution of gene clusters putatively required for synthesis of sphingolipid metabolism inhibitors in phylogenetically diverse species of the filamentous fungus Fusarium.</title>
        <authorList>
            <person name="Kim H.-S."/>
            <person name="Busman M."/>
            <person name="Brown D.W."/>
            <person name="Divon H."/>
            <person name="Uhlig S."/>
            <person name="Proctor R.H."/>
        </authorList>
    </citation>
    <scope>NUCLEOTIDE SEQUENCE</scope>
    <source>
        <strain evidence="2">NRRL 31653</strain>
    </source>
</reference>